<dbReference type="InterPro" id="IPR036875">
    <property type="entry name" value="Znf_CCHC_sf"/>
</dbReference>
<gene>
    <name evidence="3" type="primary">X975_13332</name>
    <name evidence="3" type="ORF">TNCV_1803111</name>
</gene>
<dbReference type="GO" id="GO:0008270">
    <property type="term" value="F:zinc ion binding"/>
    <property type="evidence" value="ECO:0007669"/>
    <property type="project" value="UniProtKB-KW"/>
</dbReference>
<dbReference type="PROSITE" id="PS50158">
    <property type="entry name" value="ZF_CCHC"/>
    <property type="match status" value="1"/>
</dbReference>
<proteinExistence type="predicted"/>
<keyword evidence="4" id="KW-1185">Reference proteome</keyword>
<dbReference type="GO" id="GO:0003676">
    <property type="term" value="F:nucleic acid binding"/>
    <property type="evidence" value="ECO:0007669"/>
    <property type="project" value="InterPro"/>
</dbReference>
<comment type="caution">
    <text evidence="3">The sequence shown here is derived from an EMBL/GenBank/DDBJ whole genome shotgun (WGS) entry which is preliminary data.</text>
</comment>
<dbReference type="InterPro" id="IPR001878">
    <property type="entry name" value="Znf_CCHC"/>
</dbReference>
<keyword evidence="1" id="KW-0863">Zinc-finger</keyword>
<protein>
    <submittedName>
        <fullName evidence="3">Retrovirus-related Pol polyprotein from transposon 412</fullName>
    </submittedName>
</protein>
<dbReference type="Proteomes" id="UP000887159">
    <property type="component" value="Unassembled WGS sequence"/>
</dbReference>
<dbReference type="EMBL" id="BMAU01021322">
    <property type="protein sequence ID" value="GFY13440.1"/>
    <property type="molecule type" value="Genomic_DNA"/>
</dbReference>
<evidence type="ECO:0000256" key="1">
    <source>
        <dbReference type="PROSITE-ProRule" id="PRU00047"/>
    </source>
</evidence>
<name>A0A8X6SLD7_TRICX</name>
<feature type="domain" description="CCHC-type" evidence="2">
    <location>
        <begin position="73"/>
        <end position="89"/>
    </location>
</feature>
<dbReference type="SUPFAM" id="SSF57756">
    <property type="entry name" value="Retrovirus zinc finger-like domains"/>
    <property type="match status" value="1"/>
</dbReference>
<evidence type="ECO:0000313" key="3">
    <source>
        <dbReference type="EMBL" id="GFY13440.1"/>
    </source>
</evidence>
<accession>A0A8X6SLD7</accession>
<evidence type="ECO:0000259" key="2">
    <source>
        <dbReference type="PROSITE" id="PS50158"/>
    </source>
</evidence>
<reference evidence="3" key="1">
    <citation type="submission" date="2020-08" db="EMBL/GenBank/DDBJ databases">
        <title>Multicomponent nature underlies the extraordinary mechanical properties of spider dragline silk.</title>
        <authorList>
            <person name="Kono N."/>
            <person name="Nakamura H."/>
            <person name="Mori M."/>
            <person name="Yoshida Y."/>
            <person name="Ohtoshi R."/>
            <person name="Malay A.D."/>
            <person name="Moran D.A.P."/>
            <person name="Tomita M."/>
            <person name="Numata K."/>
            <person name="Arakawa K."/>
        </authorList>
    </citation>
    <scope>NUCLEOTIDE SEQUENCE</scope>
</reference>
<dbReference type="AlphaFoldDB" id="A0A8X6SLD7"/>
<keyword evidence="1" id="KW-0862">Zinc</keyword>
<evidence type="ECO:0000313" key="4">
    <source>
        <dbReference type="Proteomes" id="UP000887159"/>
    </source>
</evidence>
<organism evidence="3 4">
    <name type="scientific">Trichonephila clavipes</name>
    <name type="common">Golden silk orbweaver</name>
    <name type="synonym">Nephila clavipes</name>
    <dbReference type="NCBI Taxonomy" id="2585209"/>
    <lineage>
        <taxon>Eukaryota</taxon>
        <taxon>Metazoa</taxon>
        <taxon>Ecdysozoa</taxon>
        <taxon>Arthropoda</taxon>
        <taxon>Chelicerata</taxon>
        <taxon>Arachnida</taxon>
        <taxon>Araneae</taxon>
        <taxon>Araneomorphae</taxon>
        <taxon>Entelegynae</taxon>
        <taxon>Araneoidea</taxon>
        <taxon>Nephilidae</taxon>
        <taxon>Trichonephila</taxon>
    </lineage>
</organism>
<keyword evidence="1" id="KW-0479">Metal-binding</keyword>
<sequence length="264" mass="29581">MADIQDLKSALLYALKLEAATQASRRDRQYKRGARVTADTPFESPWKSDIEKLRDDFLASMDQRQNQEKGNFKCWGCGRTGHLRINCPRSRKEGNIVSSSKQGNKYMAISRGGADITDPCILGLDFLKNNNFKLDFENSNIHSKFEDITIFGLETQFESDQKIIAKITISLSPRTECIIPGLVAENRNFRLGLIDYPDPESLKAGVLIASSVVDLSNSVIPVRIANISDKTKTIQEGRGNSSVCSCQLCRSKVQWPRPLFRESS</sequence>